<evidence type="ECO:0000313" key="1">
    <source>
        <dbReference type="EMBL" id="NNG35616.1"/>
    </source>
</evidence>
<comment type="caution">
    <text evidence="1">The sequence shown here is derived from an EMBL/GenBank/DDBJ whole genome shotgun (WGS) entry which is preliminary data.</text>
</comment>
<sequence length="136" mass="14749">MQTQRNLLGPEPVRLPVDPVEAELAAGADPRDLARRNPSSLLAWAVLAEQALDAGDDVSGYAFARTGYHRGLDLLRRNGWKGAGAIPWSHQPNRGFLRALSALGQAAAQFDEADEVQRVRAFLLDADPDLPSELLP</sequence>
<name>A0A849A7L9_9ACTN</name>
<gene>
    <name evidence="1" type="ORF">HKD39_07795</name>
</gene>
<dbReference type="PIRSF" id="PIRSF017349">
    <property type="entry name" value="UCP017349"/>
    <property type="match status" value="1"/>
</dbReference>
<dbReference type="EMBL" id="JABEND010000003">
    <property type="protein sequence ID" value="NNG35616.1"/>
    <property type="molecule type" value="Genomic_DNA"/>
</dbReference>
<keyword evidence="2" id="KW-1185">Reference proteome</keyword>
<evidence type="ECO:0000313" key="2">
    <source>
        <dbReference type="Proteomes" id="UP000562984"/>
    </source>
</evidence>
<organism evidence="1 2">
    <name type="scientific">Nakamurella aerolata</name>
    <dbReference type="NCBI Taxonomy" id="1656892"/>
    <lineage>
        <taxon>Bacteria</taxon>
        <taxon>Bacillati</taxon>
        <taxon>Actinomycetota</taxon>
        <taxon>Actinomycetes</taxon>
        <taxon>Nakamurellales</taxon>
        <taxon>Nakamurellaceae</taxon>
        <taxon>Nakamurella</taxon>
    </lineage>
</organism>
<reference evidence="1 2" key="1">
    <citation type="submission" date="2020-05" db="EMBL/GenBank/DDBJ databases">
        <title>Nakamurella sp. DB0629 isolated from air conditioner.</title>
        <authorList>
            <person name="Kim D.H."/>
            <person name="Kim D.-U."/>
        </authorList>
    </citation>
    <scope>NUCLEOTIDE SEQUENCE [LARGE SCALE GENOMIC DNA]</scope>
    <source>
        <strain evidence="1 2">DB0629</strain>
    </source>
</reference>
<dbReference type="RefSeq" id="WP_171199279.1">
    <property type="nucleotide sequence ID" value="NZ_JABEND010000003.1"/>
</dbReference>
<dbReference type="InterPro" id="IPR014487">
    <property type="entry name" value="DUF3151"/>
</dbReference>
<dbReference type="Pfam" id="PF11349">
    <property type="entry name" value="DUF3151"/>
    <property type="match status" value="1"/>
</dbReference>
<accession>A0A849A7L9</accession>
<protein>
    <submittedName>
        <fullName evidence="1">DUF3151 domain-containing protein</fullName>
    </submittedName>
</protein>
<dbReference type="AlphaFoldDB" id="A0A849A7L9"/>
<proteinExistence type="predicted"/>
<dbReference type="Proteomes" id="UP000562984">
    <property type="component" value="Unassembled WGS sequence"/>
</dbReference>